<dbReference type="AlphaFoldDB" id="A0A3D8RBX5"/>
<dbReference type="STRING" id="1849047.A0A3D8RBX5"/>
<evidence type="ECO:0000256" key="1">
    <source>
        <dbReference type="ARBA" id="ARBA00035112"/>
    </source>
</evidence>
<evidence type="ECO:0000313" key="4">
    <source>
        <dbReference type="EMBL" id="RDW71557.1"/>
    </source>
</evidence>
<accession>A0A3D8RBX5</accession>
<evidence type="ECO:0000256" key="2">
    <source>
        <dbReference type="SAM" id="MobiDB-lite"/>
    </source>
</evidence>
<feature type="region of interest" description="Disordered" evidence="2">
    <location>
        <begin position="1"/>
        <end position="34"/>
    </location>
</feature>
<organism evidence="4 5">
    <name type="scientific">Coleophoma cylindrospora</name>
    <dbReference type="NCBI Taxonomy" id="1849047"/>
    <lineage>
        <taxon>Eukaryota</taxon>
        <taxon>Fungi</taxon>
        <taxon>Dikarya</taxon>
        <taxon>Ascomycota</taxon>
        <taxon>Pezizomycotina</taxon>
        <taxon>Leotiomycetes</taxon>
        <taxon>Helotiales</taxon>
        <taxon>Dermateaceae</taxon>
        <taxon>Coleophoma</taxon>
    </lineage>
</organism>
<comment type="caution">
    <text evidence="4">The sequence shown here is derived from an EMBL/GenBank/DDBJ whole genome shotgun (WGS) entry which is preliminary data.</text>
</comment>
<proteinExistence type="inferred from homology"/>
<dbReference type="Pfam" id="PF11807">
    <property type="entry name" value="UstYa"/>
    <property type="match status" value="1"/>
</dbReference>
<dbReference type="Proteomes" id="UP000256645">
    <property type="component" value="Unassembled WGS sequence"/>
</dbReference>
<gene>
    <name evidence="4" type="ORF">BP6252_08120</name>
</gene>
<evidence type="ECO:0008006" key="6">
    <source>
        <dbReference type="Google" id="ProtNLM"/>
    </source>
</evidence>
<dbReference type="PANTHER" id="PTHR33365">
    <property type="entry name" value="YALI0B05434P"/>
    <property type="match status" value="1"/>
</dbReference>
<dbReference type="GO" id="GO:0043386">
    <property type="term" value="P:mycotoxin biosynthetic process"/>
    <property type="evidence" value="ECO:0007669"/>
    <property type="project" value="InterPro"/>
</dbReference>
<dbReference type="OrthoDB" id="3687641at2759"/>
<evidence type="ECO:0000313" key="5">
    <source>
        <dbReference type="Proteomes" id="UP000256645"/>
    </source>
</evidence>
<keyword evidence="3" id="KW-0812">Transmembrane</keyword>
<dbReference type="PANTHER" id="PTHR33365:SF13">
    <property type="entry name" value="TAT PATHWAY SIGNAL SEQUENCE"/>
    <property type="match status" value="1"/>
</dbReference>
<keyword evidence="5" id="KW-1185">Reference proteome</keyword>
<name>A0A3D8RBX5_9HELO</name>
<feature type="transmembrane region" description="Helical" evidence="3">
    <location>
        <begin position="55"/>
        <end position="78"/>
    </location>
</feature>
<feature type="compositionally biased region" description="Polar residues" evidence="2">
    <location>
        <begin position="7"/>
        <end position="22"/>
    </location>
</feature>
<keyword evidence="3" id="KW-0472">Membrane</keyword>
<sequence>MSPFVNLDNSRTMYNPLSNQSESSDHDGASEDCETLLSDDSGTAYKRPASRRKFLCLYIAAVPFIAISLVGFGVWIGARWFANPDAICPSYYQQYSPILKEVDQSVQLVQFNGSFMKESDFRLDAGPKVDAAWASLGVGCTNLTTVTFVQNANLRKDRSLAVPESEAAATGLKPDQVKINSKYGGGYPANVEGLHHLHCLNLVRQSLYYNYDYYHARGEGAFTNDDNIVKYHVSHCLDIVRQRLMCQPDTGLLGQVWWDPHAPKAFVDFNTEHKCKNFDAIRQWAEDRQISQTAPSDFLQPPKDGDTIYEAIP</sequence>
<keyword evidence="3" id="KW-1133">Transmembrane helix</keyword>
<comment type="similarity">
    <text evidence="1">Belongs to the ustYa family.</text>
</comment>
<dbReference type="EMBL" id="PDLM01000008">
    <property type="protein sequence ID" value="RDW71557.1"/>
    <property type="molecule type" value="Genomic_DNA"/>
</dbReference>
<reference evidence="4 5" key="1">
    <citation type="journal article" date="2018" name="IMA Fungus">
        <title>IMA Genome-F 9: Draft genome sequence of Annulohypoxylon stygium, Aspergillus mulundensis, Berkeleyomyces basicola (syn. Thielaviopsis basicola), Ceratocystis smalleyi, two Cercospora beticola strains, Coleophoma cylindrospora, Fusarium fracticaudum, Phialophora cf. hyalina, and Morchella septimelata.</title>
        <authorList>
            <person name="Wingfield B.D."/>
            <person name="Bills G.F."/>
            <person name="Dong Y."/>
            <person name="Huang W."/>
            <person name="Nel W.J."/>
            <person name="Swalarsk-Parry B.S."/>
            <person name="Vaghefi N."/>
            <person name="Wilken P.M."/>
            <person name="An Z."/>
            <person name="de Beer Z.W."/>
            <person name="De Vos L."/>
            <person name="Chen L."/>
            <person name="Duong T.A."/>
            <person name="Gao Y."/>
            <person name="Hammerbacher A."/>
            <person name="Kikkert J.R."/>
            <person name="Li Y."/>
            <person name="Li H."/>
            <person name="Li K."/>
            <person name="Li Q."/>
            <person name="Liu X."/>
            <person name="Ma X."/>
            <person name="Naidoo K."/>
            <person name="Pethybridge S.J."/>
            <person name="Sun J."/>
            <person name="Steenkamp E.T."/>
            <person name="van der Nest M.A."/>
            <person name="van Wyk S."/>
            <person name="Wingfield M.J."/>
            <person name="Xiong C."/>
            <person name="Yue Q."/>
            <person name="Zhang X."/>
        </authorList>
    </citation>
    <scope>NUCLEOTIDE SEQUENCE [LARGE SCALE GENOMIC DNA]</scope>
    <source>
        <strain evidence="4 5">BP6252</strain>
    </source>
</reference>
<protein>
    <recommendedName>
        <fullName evidence="6">Tat pathway signal sequence</fullName>
    </recommendedName>
</protein>
<dbReference type="InterPro" id="IPR021765">
    <property type="entry name" value="UstYa-like"/>
</dbReference>
<evidence type="ECO:0000256" key="3">
    <source>
        <dbReference type="SAM" id="Phobius"/>
    </source>
</evidence>